<dbReference type="SUPFAM" id="SSF55068">
    <property type="entry name" value="Peptide methionine sulfoxide reductase"/>
    <property type="match status" value="1"/>
</dbReference>
<dbReference type="FunFam" id="3.30.1060.10:FF:000001">
    <property type="entry name" value="Peptide methionine sulfoxide reductase MsrA"/>
    <property type="match status" value="1"/>
</dbReference>
<dbReference type="OrthoDB" id="4174719at2"/>
<sequence length="220" mass="23741">MFLRRMKAEMISPDQALPGRPIAMPVGDRHEVLASSLKGPFPAGAQVAVFGMGCFWGAERLFWTLPGVLTTSAGYAGGYTTNPTYEEVCSGMTGHAEVVQVVYDPAVISYEDLLKVFWENHDPTQGMRQGNDVGSQYRSTIYTTSDEQLATAQASRDAFAPIVARAGKGEITTEIAPLGDYFFAEDYHQQYLAPTKNPDGWCGIGPNGMTCPVGVARMGG</sequence>
<dbReference type="Proteomes" id="UP000198226">
    <property type="component" value="Chromosome I"/>
</dbReference>
<dbReference type="EC" id="1.8.4.11" evidence="5"/>
<dbReference type="GO" id="GO:0008113">
    <property type="term" value="F:peptide-methionine (S)-S-oxide reductase activity"/>
    <property type="evidence" value="ECO:0007669"/>
    <property type="project" value="UniProtKB-UniRule"/>
</dbReference>
<protein>
    <recommendedName>
        <fullName evidence="5">Peptide methionine sulfoxide reductase MsrA</fullName>
        <shortName evidence="5">Protein-methionine-S-oxide reductase</shortName>
        <ecNumber evidence="5">1.8.4.11</ecNumber>
    </recommendedName>
    <alternativeName>
        <fullName evidence="5">Peptide-methionine (S)-S-oxide reductase</fullName>
        <shortName evidence="5">Peptide Met(O) reductase</shortName>
    </alternativeName>
</protein>
<dbReference type="Pfam" id="PF01625">
    <property type="entry name" value="PMSR"/>
    <property type="match status" value="1"/>
</dbReference>
<evidence type="ECO:0000256" key="4">
    <source>
        <dbReference type="ARBA" id="ARBA00048782"/>
    </source>
</evidence>
<dbReference type="GO" id="GO:0005737">
    <property type="term" value="C:cytoplasm"/>
    <property type="evidence" value="ECO:0007669"/>
    <property type="project" value="TreeGrafter"/>
</dbReference>
<dbReference type="PANTHER" id="PTHR42799">
    <property type="entry name" value="MITOCHONDRIAL PEPTIDE METHIONINE SULFOXIDE REDUCTASE"/>
    <property type="match status" value="1"/>
</dbReference>
<feature type="domain" description="Peptide methionine sulphoxide reductase MsrA" evidence="6">
    <location>
        <begin position="48"/>
        <end position="202"/>
    </location>
</feature>
<dbReference type="InterPro" id="IPR050162">
    <property type="entry name" value="MsrA_MetSO_reductase"/>
</dbReference>
<dbReference type="Gene3D" id="3.30.1060.10">
    <property type="entry name" value="Peptide methionine sulphoxide reductase MsrA"/>
    <property type="match status" value="1"/>
</dbReference>
<dbReference type="PANTHER" id="PTHR42799:SF2">
    <property type="entry name" value="MITOCHONDRIAL PEPTIDE METHIONINE SULFOXIDE REDUCTASE"/>
    <property type="match status" value="1"/>
</dbReference>
<feature type="active site" evidence="5">
    <location>
        <position position="54"/>
    </location>
</feature>
<evidence type="ECO:0000256" key="1">
    <source>
        <dbReference type="ARBA" id="ARBA00005591"/>
    </source>
</evidence>
<reference evidence="8" key="1">
    <citation type="submission" date="2016-06" db="EMBL/GenBank/DDBJ databases">
        <authorList>
            <person name="Varghese N."/>
            <person name="Submissions Spin"/>
        </authorList>
    </citation>
    <scope>NUCLEOTIDE SEQUENCE [LARGE SCALE GENOMIC DNA]</scope>
    <source>
        <strain evidence="8">DSM 44983</strain>
    </source>
</reference>
<evidence type="ECO:0000259" key="6">
    <source>
        <dbReference type="Pfam" id="PF01625"/>
    </source>
</evidence>
<dbReference type="InterPro" id="IPR036509">
    <property type="entry name" value="Met_Sox_Rdtase_MsrA_sf"/>
</dbReference>
<evidence type="ECO:0000313" key="7">
    <source>
        <dbReference type="EMBL" id="SCG60591.1"/>
    </source>
</evidence>
<accession>A0A109IGF4</accession>
<dbReference type="AlphaFoldDB" id="A0A109IGF4"/>
<dbReference type="RefSeq" id="WP_067314026.1">
    <property type="nucleotide sequence ID" value="NZ_LRMV01000183.1"/>
</dbReference>
<evidence type="ECO:0000256" key="5">
    <source>
        <dbReference type="HAMAP-Rule" id="MF_01401"/>
    </source>
</evidence>
<dbReference type="EMBL" id="LT607752">
    <property type="protein sequence ID" value="SCG60591.1"/>
    <property type="molecule type" value="Genomic_DNA"/>
</dbReference>
<evidence type="ECO:0000313" key="8">
    <source>
        <dbReference type="Proteomes" id="UP000198226"/>
    </source>
</evidence>
<comment type="catalytic activity">
    <reaction evidence="4 5">
        <text>[thioredoxin]-disulfide + L-methionine + H2O = L-methionine (S)-S-oxide + [thioredoxin]-dithiol</text>
        <dbReference type="Rhea" id="RHEA:19993"/>
        <dbReference type="Rhea" id="RHEA-COMP:10698"/>
        <dbReference type="Rhea" id="RHEA-COMP:10700"/>
        <dbReference type="ChEBI" id="CHEBI:15377"/>
        <dbReference type="ChEBI" id="CHEBI:29950"/>
        <dbReference type="ChEBI" id="CHEBI:50058"/>
        <dbReference type="ChEBI" id="CHEBI:57844"/>
        <dbReference type="ChEBI" id="CHEBI:58772"/>
        <dbReference type="EC" id="1.8.4.11"/>
    </reaction>
</comment>
<comment type="function">
    <text evidence="5">Has an important function as a repair enzyme for proteins that have been inactivated by oxidation. Catalyzes the reversible oxidation-reduction of methionine sulfoxide in proteins to methionine.</text>
</comment>
<keyword evidence="2 5" id="KW-0560">Oxidoreductase</keyword>
<proteinExistence type="inferred from homology"/>
<organism evidence="7 8">
    <name type="scientific">Micromonospora rifamycinica</name>
    <dbReference type="NCBI Taxonomy" id="291594"/>
    <lineage>
        <taxon>Bacteria</taxon>
        <taxon>Bacillati</taxon>
        <taxon>Actinomycetota</taxon>
        <taxon>Actinomycetes</taxon>
        <taxon>Micromonosporales</taxon>
        <taxon>Micromonosporaceae</taxon>
        <taxon>Micromonospora</taxon>
    </lineage>
</organism>
<evidence type="ECO:0000256" key="3">
    <source>
        <dbReference type="ARBA" id="ARBA00047806"/>
    </source>
</evidence>
<evidence type="ECO:0000256" key="2">
    <source>
        <dbReference type="ARBA" id="ARBA00023002"/>
    </source>
</evidence>
<comment type="similarity">
    <text evidence="1 5">Belongs to the MsrA Met sulfoxide reductase family.</text>
</comment>
<dbReference type="HAMAP" id="MF_01401">
    <property type="entry name" value="MsrA"/>
    <property type="match status" value="1"/>
</dbReference>
<gene>
    <name evidence="5" type="primary">msrA</name>
    <name evidence="7" type="ORF">GA0070623_2779</name>
</gene>
<name>A0A109IGF4_9ACTN</name>
<dbReference type="NCBIfam" id="TIGR00401">
    <property type="entry name" value="msrA"/>
    <property type="match status" value="1"/>
</dbReference>
<dbReference type="GO" id="GO:0034599">
    <property type="term" value="P:cellular response to oxidative stress"/>
    <property type="evidence" value="ECO:0007669"/>
    <property type="project" value="TreeGrafter"/>
</dbReference>
<dbReference type="InterPro" id="IPR002569">
    <property type="entry name" value="Met_Sox_Rdtase_MsrA_dom"/>
</dbReference>
<keyword evidence="8" id="KW-1185">Reference proteome</keyword>
<comment type="catalytic activity">
    <reaction evidence="3 5">
        <text>L-methionyl-[protein] + [thioredoxin]-disulfide + H2O = L-methionyl-(S)-S-oxide-[protein] + [thioredoxin]-dithiol</text>
        <dbReference type="Rhea" id="RHEA:14217"/>
        <dbReference type="Rhea" id="RHEA-COMP:10698"/>
        <dbReference type="Rhea" id="RHEA-COMP:10700"/>
        <dbReference type="Rhea" id="RHEA-COMP:12313"/>
        <dbReference type="Rhea" id="RHEA-COMP:12315"/>
        <dbReference type="ChEBI" id="CHEBI:15377"/>
        <dbReference type="ChEBI" id="CHEBI:16044"/>
        <dbReference type="ChEBI" id="CHEBI:29950"/>
        <dbReference type="ChEBI" id="CHEBI:44120"/>
        <dbReference type="ChEBI" id="CHEBI:50058"/>
        <dbReference type="EC" id="1.8.4.11"/>
    </reaction>
</comment>